<dbReference type="KEGG" id="sawl:NGM29_10860"/>
<organism evidence="1 2">
    <name type="scientific">Natronosalvus rutilus</name>
    <dbReference type="NCBI Taxonomy" id="2953753"/>
    <lineage>
        <taxon>Archaea</taxon>
        <taxon>Methanobacteriati</taxon>
        <taxon>Methanobacteriota</taxon>
        <taxon>Stenosarchaea group</taxon>
        <taxon>Halobacteria</taxon>
        <taxon>Halobacteriales</taxon>
        <taxon>Natrialbaceae</taxon>
        <taxon>Natronosalvus</taxon>
    </lineage>
</organism>
<reference evidence="1" key="1">
    <citation type="submission" date="2022-06" db="EMBL/GenBank/DDBJ databases">
        <title>Diverse halophilic archaea isolated from saline environments.</title>
        <authorList>
            <person name="Cui H.-L."/>
        </authorList>
    </citation>
    <scope>NUCLEOTIDE SEQUENCE</scope>
    <source>
        <strain evidence="1">WLHS1</strain>
    </source>
</reference>
<evidence type="ECO:0000313" key="2">
    <source>
        <dbReference type="Proteomes" id="UP001056855"/>
    </source>
</evidence>
<dbReference type="InterPro" id="IPR036390">
    <property type="entry name" value="WH_DNA-bd_sf"/>
</dbReference>
<evidence type="ECO:0000313" key="1">
    <source>
        <dbReference type="EMBL" id="UTF52291.1"/>
    </source>
</evidence>
<proteinExistence type="predicted"/>
<name>A0A9E7N7J4_9EURY</name>
<accession>A0A9E7N7J4</accession>
<dbReference type="RefSeq" id="WP_254156160.1">
    <property type="nucleotide sequence ID" value="NZ_CP100355.1"/>
</dbReference>
<dbReference type="Proteomes" id="UP001056855">
    <property type="component" value="Chromosome"/>
</dbReference>
<dbReference type="InterPro" id="IPR036388">
    <property type="entry name" value="WH-like_DNA-bd_sf"/>
</dbReference>
<dbReference type="GeneID" id="73290552"/>
<gene>
    <name evidence="1" type="ORF">NGM29_10860</name>
</gene>
<dbReference type="EMBL" id="CP100355">
    <property type="protein sequence ID" value="UTF52291.1"/>
    <property type="molecule type" value="Genomic_DNA"/>
</dbReference>
<sequence length="105" mass="11995">MVQRSSATDIECEFFAIIDALVEESRRDIVAHPKGLPSMKKLEFTTGLHRTTIYQHVETLIGADIVEVIEFPVGERSKGLPTKFYGITETVRKLFDRNNIFNETH</sequence>
<protein>
    <submittedName>
        <fullName evidence="1">Uncharacterized protein</fullName>
    </submittedName>
</protein>
<dbReference type="SUPFAM" id="SSF46785">
    <property type="entry name" value="Winged helix' DNA-binding domain"/>
    <property type="match status" value="1"/>
</dbReference>
<keyword evidence="2" id="KW-1185">Reference proteome</keyword>
<dbReference type="Gene3D" id="1.10.10.10">
    <property type="entry name" value="Winged helix-like DNA-binding domain superfamily/Winged helix DNA-binding domain"/>
    <property type="match status" value="1"/>
</dbReference>
<dbReference type="AlphaFoldDB" id="A0A9E7N7J4"/>